<evidence type="ECO:0000256" key="2">
    <source>
        <dbReference type="SAM" id="Coils"/>
    </source>
</evidence>
<dbReference type="PANTHER" id="PTHR12161:SF5">
    <property type="entry name" value="IST1 HOMOLOG"/>
    <property type="match status" value="1"/>
</dbReference>
<evidence type="ECO:0000256" key="1">
    <source>
        <dbReference type="ARBA" id="ARBA00005536"/>
    </source>
</evidence>
<evidence type="ECO:0000256" key="3">
    <source>
        <dbReference type="SAM" id="MobiDB-lite"/>
    </source>
</evidence>
<evidence type="ECO:0000313" key="5">
    <source>
        <dbReference type="Proteomes" id="UP001146793"/>
    </source>
</evidence>
<dbReference type="InterPro" id="IPR005061">
    <property type="entry name" value="Ist1"/>
</dbReference>
<dbReference type="EMBL" id="JANTQA010000023">
    <property type="protein sequence ID" value="KAJ3444260.1"/>
    <property type="molecule type" value="Genomic_DNA"/>
</dbReference>
<name>A0AAV7ZSI8_9EUKA</name>
<dbReference type="Proteomes" id="UP001146793">
    <property type="component" value="Unassembled WGS sequence"/>
</dbReference>
<accession>A0AAV7ZSI8</accession>
<feature type="coiled-coil region" evidence="2">
    <location>
        <begin position="235"/>
        <end position="263"/>
    </location>
</feature>
<dbReference type="GO" id="GO:0015031">
    <property type="term" value="P:protein transport"/>
    <property type="evidence" value="ECO:0007669"/>
    <property type="project" value="InterPro"/>
</dbReference>
<sequence length="326" mass="37913">MGKKFKPTECKVTLRLAIKRIKLLRQKKENNVKLQRRQIATLLSNGKDRSARIKVEQVIRDDFLVDAYEMLELLCDLLLVRFQVLKSEKTCTEDILESVATIIYVSKKIEVKELQQLARTHFVLKYGKEFVMKHLENKEKKVHEKIISSLGIMIPEVHLVLQYLIEIAENNDIEWDPEIALPELVKEIDGKTVVNTNEEEIQNNNFNQNQMFNQMQMMNQQQMNISGQFGMQNMENNLNNNIIQQQQQMNQQLSQQLNQQLNNSQDNFLQTRIDQLQKIDSESDSDSDSSDRGGGGTKPLLKKKPKKSQIDDLDELSKRLDALNKK</sequence>
<dbReference type="InterPro" id="IPR042277">
    <property type="entry name" value="IST1-like"/>
</dbReference>
<organism evidence="4 5">
    <name type="scientific">Anaeramoeba flamelloides</name>
    <dbReference type="NCBI Taxonomy" id="1746091"/>
    <lineage>
        <taxon>Eukaryota</taxon>
        <taxon>Metamonada</taxon>
        <taxon>Anaeramoebidae</taxon>
        <taxon>Anaeramoeba</taxon>
    </lineage>
</organism>
<dbReference type="FunFam" id="1.20.1260.60:FF:000002">
    <property type="entry name" value="Vacuolar protein sorting-associated protein IST1"/>
    <property type="match status" value="1"/>
</dbReference>
<dbReference type="AlphaFoldDB" id="A0AAV7ZSI8"/>
<comment type="similarity">
    <text evidence="1">Belongs to the IST1 family.</text>
</comment>
<keyword evidence="2" id="KW-0175">Coiled coil</keyword>
<gene>
    <name evidence="4" type="ORF">M0812_10112</name>
</gene>
<proteinExistence type="inferred from homology"/>
<dbReference type="Pfam" id="PF03398">
    <property type="entry name" value="Ist1"/>
    <property type="match status" value="1"/>
</dbReference>
<protein>
    <submittedName>
        <fullName evidence="4">Ist1</fullName>
    </submittedName>
</protein>
<dbReference type="PANTHER" id="PTHR12161">
    <property type="entry name" value="IST1 FAMILY MEMBER"/>
    <property type="match status" value="1"/>
</dbReference>
<comment type="caution">
    <text evidence="4">The sequence shown here is derived from an EMBL/GenBank/DDBJ whole genome shotgun (WGS) entry which is preliminary data.</text>
</comment>
<dbReference type="Gene3D" id="1.20.1260.60">
    <property type="entry name" value="Vacuolar protein sorting-associated protein Ist1"/>
    <property type="match status" value="1"/>
</dbReference>
<feature type="region of interest" description="Disordered" evidence="3">
    <location>
        <begin position="278"/>
        <end position="313"/>
    </location>
</feature>
<evidence type="ECO:0000313" key="4">
    <source>
        <dbReference type="EMBL" id="KAJ3444260.1"/>
    </source>
</evidence>
<feature type="coiled-coil region" evidence="2">
    <location>
        <begin position="18"/>
        <end position="45"/>
    </location>
</feature>
<reference evidence="4" key="1">
    <citation type="submission" date="2022-08" db="EMBL/GenBank/DDBJ databases">
        <title>Novel sulphate-reducing endosymbionts in the free-living metamonad Anaeramoeba.</title>
        <authorList>
            <person name="Jerlstrom-Hultqvist J."/>
            <person name="Cepicka I."/>
            <person name="Gallot-Lavallee L."/>
            <person name="Salas-Leiva D."/>
            <person name="Curtis B.A."/>
            <person name="Zahonova K."/>
            <person name="Pipaliya S."/>
            <person name="Dacks J."/>
            <person name="Roger A.J."/>
        </authorList>
    </citation>
    <scope>NUCLEOTIDE SEQUENCE</scope>
    <source>
        <strain evidence="4">Busselton2</strain>
    </source>
</reference>